<keyword evidence="4" id="KW-0744">Spermatogenesis</keyword>
<dbReference type="GO" id="GO:0030154">
    <property type="term" value="P:cell differentiation"/>
    <property type="evidence" value="ECO:0007669"/>
    <property type="project" value="UniProtKB-KW"/>
</dbReference>
<dbReference type="InterPro" id="IPR039509">
    <property type="entry name" value="SPATA31"/>
</dbReference>
<keyword evidence="2 10" id="KW-0812">Transmembrane</keyword>
<dbReference type="FunCoup" id="G3TNC6">
    <property type="interactions" value="17"/>
</dbReference>
<evidence type="ECO:0000256" key="7">
    <source>
        <dbReference type="ARBA" id="ARBA00035009"/>
    </source>
</evidence>
<dbReference type="Proteomes" id="UP000007646">
    <property type="component" value="Unassembled WGS sequence"/>
</dbReference>
<feature type="region of interest" description="Disordered" evidence="9">
    <location>
        <begin position="757"/>
        <end position="794"/>
    </location>
</feature>
<keyword evidence="14" id="KW-1185">Reference proteome</keyword>
<feature type="region of interest" description="Disordered" evidence="9">
    <location>
        <begin position="1122"/>
        <end position="1177"/>
    </location>
</feature>
<feature type="domain" description="SPATA31" evidence="11">
    <location>
        <begin position="420"/>
        <end position="670"/>
    </location>
</feature>
<evidence type="ECO:0000256" key="4">
    <source>
        <dbReference type="ARBA" id="ARBA00022871"/>
    </source>
</evidence>
<evidence type="ECO:0000259" key="11">
    <source>
        <dbReference type="Pfam" id="PF14650"/>
    </source>
</evidence>
<evidence type="ECO:0000256" key="2">
    <source>
        <dbReference type="ARBA" id="ARBA00022692"/>
    </source>
</evidence>
<reference evidence="13" key="3">
    <citation type="submission" date="2025-09" db="UniProtKB">
        <authorList>
            <consortium name="Ensembl"/>
        </authorList>
    </citation>
    <scope>IDENTIFICATION</scope>
    <source>
        <strain evidence="13">Isolate ISIS603380</strain>
    </source>
</reference>
<evidence type="ECO:0000256" key="9">
    <source>
        <dbReference type="SAM" id="MobiDB-lite"/>
    </source>
</evidence>
<feature type="region of interest" description="Disordered" evidence="9">
    <location>
        <begin position="434"/>
        <end position="497"/>
    </location>
</feature>
<protein>
    <recommendedName>
        <fullName evidence="15">SPATA31 subfamily E member 1</fullName>
    </recommendedName>
</protein>
<feature type="domain" description="SPATA31-like" evidence="12">
    <location>
        <begin position="69"/>
        <end position="156"/>
    </location>
</feature>
<accession>G3TNC6</accession>
<feature type="region of interest" description="Disordered" evidence="9">
    <location>
        <begin position="256"/>
        <end position="287"/>
    </location>
</feature>
<dbReference type="GO" id="GO:0007283">
    <property type="term" value="P:spermatogenesis"/>
    <property type="evidence" value="ECO:0007669"/>
    <property type="project" value="UniProtKB-KW"/>
</dbReference>
<dbReference type="PANTHER" id="PTHR21859">
    <property type="entry name" value="ACROSOME-SPECIFIC PROTEIN"/>
    <property type="match status" value="1"/>
</dbReference>
<feature type="transmembrane region" description="Helical" evidence="10">
    <location>
        <begin position="23"/>
        <end position="45"/>
    </location>
</feature>
<feature type="compositionally biased region" description="Polar residues" evidence="9">
    <location>
        <begin position="729"/>
        <end position="739"/>
    </location>
</feature>
<comment type="function">
    <text evidence="8">May play a role in spermatogenesis.</text>
</comment>
<name>G3TNC6_LOXAF</name>
<feature type="compositionally biased region" description="Basic and acidic residues" evidence="9">
    <location>
        <begin position="172"/>
        <end position="183"/>
    </location>
</feature>
<evidence type="ECO:0000256" key="8">
    <source>
        <dbReference type="ARBA" id="ARBA00037695"/>
    </source>
</evidence>
<comment type="subcellular location">
    <subcellularLocation>
        <location evidence="1">Membrane</location>
        <topology evidence="1">Single-pass membrane protein</topology>
    </subcellularLocation>
</comment>
<dbReference type="GO" id="GO:0016020">
    <property type="term" value="C:membrane"/>
    <property type="evidence" value="ECO:0007669"/>
    <property type="project" value="UniProtKB-SubCell"/>
</dbReference>
<proteinExistence type="inferred from homology"/>
<keyword evidence="6 10" id="KW-0472">Membrane</keyword>
<dbReference type="GeneTree" id="ENSGT00950000183043"/>
<evidence type="ECO:0000256" key="1">
    <source>
        <dbReference type="ARBA" id="ARBA00004167"/>
    </source>
</evidence>
<dbReference type="InterPro" id="IPR027970">
    <property type="entry name" value="SPATA31-like"/>
</dbReference>
<dbReference type="Pfam" id="PF14650">
    <property type="entry name" value="FAM75"/>
    <property type="match status" value="1"/>
</dbReference>
<feature type="compositionally biased region" description="Low complexity" evidence="9">
    <location>
        <begin position="434"/>
        <end position="446"/>
    </location>
</feature>
<feature type="region of interest" description="Disordered" evidence="9">
    <location>
        <begin position="129"/>
        <end position="209"/>
    </location>
</feature>
<dbReference type="InParanoid" id="G3TNC6"/>
<sequence>MENYLCPLKSFSATWLSSSSTSWILEAIVGFLCGVGLFLLLLPYLQSNPPLPPPEKNINIKKPQVETKRRRRKNKRNTGKGCRSCMKKLQEARGLIALLQTLLGKRPDEGSFHQRKRGEPFGPVRKRALAEARRRQCAEPAESAASVVSPCSARAPPTQPPRHLASAASAKPPEDLCDLKTEDSSGWITEDWTTDDSSDRKTAPESYSGNSYVLASSVPEITGLGCSSRPISALFWWWAAAKAFLFPTWKHCESQQEHTSEHPSKPPSWGGGTDGSTEAGSPSIPNPDVHKLLEIEIAKRVELKLSKEKEKDGSFKRHVSPDYHLNSWGTLKSLSHEQTTTVPRPYWSKPEQLSSPQELIYPKALGDHFHQKCNQLFWGLPSLHSESLLPTAWVSGSSSPLQSPPVLFNRISSACPVQVSSTDQVTAYEVSCPSSETETQSLTSTEIQHLESPLSQKQLKSERALPSVAKGSQRAFSPFSPNLPEESGASEAYKSDPIIPGTELQEQMEEYIQKRLTQHKRSLPSRIQVSLERAKLWGELPRTGQSKDQHEPSWPSVFIGERSKDVKKVGSSNQKSCNFKLGKELGKDLGQVPKYDISQGSEKSPVKVLQTNSEKELKSDSTSYMRNNTKNYKPWNPAKKQLEKTLEVPGGRELGQITEGQSPVCVSHSWLAANRTLPKSATQQAHHESTTQEFSFLTPSTWKALEAHIKRFVRHKWDLSVQAGEPMNLNLSETQSSPPSMYGFHSSPPLESWNCSRAKTASIQRENPQAGRGEKATPKMSDPTRTNPLPAPSPVCEEVQVTLRQTPPSRAKETREAVVAKGSYAPQLQDRGISETSVLAKSQTINVDLGGLEAPGTSKSPSPPRMSVQDPVLSEEIKRELETANQPQGCPAGLLLRDHATKMILQHCATDVLLVSDIVASQSSHSHLKRVSSRDMPASKVLHEFMAAGGSSLGQQDPKTPKLQDPWRSQSKISAPSDETTDVRRRKTEVCEEGLARSRASPASGMSQPGQDKRSVESLGITSPQLSAEKGHSPPEGHFKKRMSSFIQSICPNKKGKGRGDPLQKGKPASASAQSHGPVKSRSVFMDRGATEAQTLMTAVGLILTEKLRLQQELYASKLNQPTEAIQESQDSVGGHASYHKAPSFPEHRRELSGTGCHHQAIPEGQSSIGNKGTHDGRTNLYTMVKFKIGDRPLPSQGNVSPISPCQHMSRLCGASGCPHHSTTLCHETGV</sequence>
<dbReference type="OMA" id="NRISSAC"/>
<dbReference type="PANTHER" id="PTHR21859:SF55">
    <property type="entry name" value="SPERMATOGENESIS-ASSOCIATED PROTEIN 31A1-RELATED"/>
    <property type="match status" value="1"/>
</dbReference>
<organism evidence="13 14">
    <name type="scientific">Loxodonta africana</name>
    <name type="common">African elephant</name>
    <dbReference type="NCBI Taxonomy" id="9785"/>
    <lineage>
        <taxon>Eukaryota</taxon>
        <taxon>Metazoa</taxon>
        <taxon>Chordata</taxon>
        <taxon>Craniata</taxon>
        <taxon>Vertebrata</taxon>
        <taxon>Euteleostomi</taxon>
        <taxon>Mammalia</taxon>
        <taxon>Eutheria</taxon>
        <taxon>Afrotheria</taxon>
        <taxon>Proboscidea</taxon>
        <taxon>Elephantidae</taxon>
        <taxon>Loxodonta</taxon>
    </lineage>
</organism>
<evidence type="ECO:0008006" key="15">
    <source>
        <dbReference type="Google" id="ProtNLM"/>
    </source>
</evidence>
<feature type="region of interest" description="Disordered" evidence="9">
    <location>
        <begin position="729"/>
        <end position="748"/>
    </location>
</feature>
<evidence type="ECO:0000256" key="3">
    <source>
        <dbReference type="ARBA" id="ARBA00022782"/>
    </source>
</evidence>
<evidence type="ECO:0000256" key="10">
    <source>
        <dbReference type="SAM" id="Phobius"/>
    </source>
</evidence>
<feature type="compositionally biased region" description="Polar residues" evidence="9">
    <location>
        <begin position="1122"/>
        <end position="1132"/>
    </location>
</feature>
<evidence type="ECO:0000256" key="6">
    <source>
        <dbReference type="ARBA" id="ARBA00023136"/>
    </source>
</evidence>
<comment type="similarity">
    <text evidence="7">Belongs to the SPATA31 family.</text>
</comment>
<dbReference type="Pfam" id="PF15371">
    <property type="entry name" value="DUF4599"/>
    <property type="match status" value="1"/>
</dbReference>
<feature type="compositionally biased region" description="Polar residues" evidence="9">
    <location>
        <begin position="757"/>
        <end position="767"/>
    </location>
</feature>
<dbReference type="Ensembl" id="ENSLAFT00000021567.2">
    <property type="protein sequence ID" value="ENSLAFP00000016727.2"/>
    <property type="gene ID" value="ENSLAFG00000002802.3"/>
</dbReference>
<evidence type="ECO:0000313" key="14">
    <source>
        <dbReference type="Proteomes" id="UP000007646"/>
    </source>
</evidence>
<reference evidence="13" key="2">
    <citation type="submission" date="2025-08" db="UniProtKB">
        <authorList>
            <consortium name="Ensembl"/>
        </authorList>
    </citation>
    <scope>IDENTIFICATION</scope>
    <source>
        <strain evidence="13">Isolate ISIS603380</strain>
    </source>
</reference>
<dbReference type="HOGENOM" id="CLU_005668_2_0_1"/>
<keyword evidence="5 10" id="KW-1133">Transmembrane helix</keyword>
<reference evidence="13 14" key="1">
    <citation type="submission" date="2009-06" db="EMBL/GenBank/DDBJ databases">
        <title>The Genome Sequence of Loxodonta africana (African elephant).</title>
        <authorList>
            <person name="Di Palma F."/>
            <person name="Heiman D."/>
            <person name="Young S."/>
            <person name="Johnson J."/>
            <person name="Lander E.S."/>
            <person name="Lindblad-Toh K."/>
        </authorList>
    </citation>
    <scope>NUCLEOTIDE SEQUENCE [LARGE SCALE GENOMIC DNA]</scope>
    <source>
        <strain evidence="13 14">Isolate ISIS603380</strain>
    </source>
</reference>
<feature type="compositionally biased region" description="Low complexity" evidence="9">
    <location>
        <begin position="138"/>
        <end position="156"/>
    </location>
</feature>
<evidence type="ECO:0000256" key="5">
    <source>
        <dbReference type="ARBA" id="ARBA00022989"/>
    </source>
</evidence>
<dbReference type="AlphaFoldDB" id="G3TNC6"/>
<evidence type="ECO:0000259" key="12">
    <source>
        <dbReference type="Pfam" id="PF15371"/>
    </source>
</evidence>
<evidence type="ECO:0000313" key="13">
    <source>
        <dbReference type="Ensembl" id="ENSLAFP00000016727.2"/>
    </source>
</evidence>
<feature type="region of interest" description="Disordered" evidence="9">
    <location>
        <begin position="949"/>
        <end position="1081"/>
    </location>
</feature>
<feature type="compositionally biased region" description="Polar residues" evidence="9">
    <location>
        <begin position="967"/>
        <end position="978"/>
    </location>
</feature>
<keyword evidence="3" id="KW-0221">Differentiation</keyword>
<feature type="compositionally biased region" description="Basic and acidic residues" evidence="9">
    <location>
        <begin position="1029"/>
        <end position="1038"/>
    </location>
</feature>
<dbReference type="eggNOG" id="ENOG502RU0E">
    <property type="taxonomic scope" value="Eukaryota"/>
</dbReference>